<dbReference type="GO" id="GO:0000435">
    <property type="term" value="P:positive regulation of transcription from RNA polymerase II promoter by galactose"/>
    <property type="evidence" value="ECO:0007669"/>
    <property type="project" value="TreeGrafter"/>
</dbReference>
<dbReference type="SUPFAM" id="SSF57701">
    <property type="entry name" value="Zn2/Cys6 DNA-binding domain"/>
    <property type="match status" value="2"/>
</dbReference>
<dbReference type="InterPro" id="IPR001138">
    <property type="entry name" value="Zn2Cys6_DnaBD"/>
</dbReference>
<dbReference type="AlphaFoldDB" id="A0A0J6F538"/>
<dbReference type="GO" id="GO:0005634">
    <property type="term" value="C:nucleus"/>
    <property type="evidence" value="ECO:0007669"/>
    <property type="project" value="TreeGrafter"/>
</dbReference>
<dbReference type="VEuPathDB" id="FungiDB:CPAG_04358"/>
<dbReference type="Pfam" id="PF04082">
    <property type="entry name" value="Fungal_trans"/>
    <property type="match status" value="1"/>
</dbReference>
<evidence type="ECO:0000256" key="6">
    <source>
        <dbReference type="SAM" id="MobiDB-lite"/>
    </source>
</evidence>
<accession>A0A0J6F538</accession>
<keyword evidence="4" id="KW-0804">Transcription</keyword>
<dbReference type="PANTHER" id="PTHR47424">
    <property type="entry name" value="REGULATORY PROTEIN GAL4"/>
    <property type="match status" value="1"/>
</dbReference>
<reference evidence="9" key="3">
    <citation type="journal article" date="2010" name="Genome Res.">
        <title>Population genomic sequencing of Coccidioides fungi reveals recent hybridization and transposon control.</title>
        <authorList>
            <person name="Neafsey D.E."/>
            <person name="Barker B.M."/>
            <person name="Sharpton T.J."/>
            <person name="Stajich J.E."/>
            <person name="Park D.J."/>
            <person name="Whiston E."/>
            <person name="Hung C.-Y."/>
            <person name="McMahan C."/>
            <person name="White J."/>
            <person name="Sykes S."/>
            <person name="Heiman D."/>
            <person name="Young S."/>
            <person name="Zeng Q."/>
            <person name="Abouelleil A."/>
            <person name="Aftuck L."/>
            <person name="Bessette D."/>
            <person name="Brown A."/>
            <person name="FitzGerald M."/>
            <person name="Lui A."/>
            <person name="Macdonald J.P."/>
            <person name="Priest M."/>
            <person name="Orbach M.J."/>
            <person name="Galgiani J.N."/>
            <person name="Kirkland T.N."/>
            <person name="Cole G.T."/>
            <person name="Birren B.W."/>
            <person name="Henn M.R."/>
            <person name="Taylor J.W."/>
            <person name="Rounsley S.D."/>
        </authorList>
    </citation>
    <scope>NUCLEOTIDE SEQUENCE [LARGE SCALE GENOMIC DNA]</scope>
    <source>
        <strain evidence="9">RMSCC 3488</strain>
    </source>
</reference>
<feature type="domain" description="Zn(2)-C6 fungal-type" evidence="7">
    <location>
        <begin position="64"/>
        <end position="96"/>
    </location>
</feature>
<dbReference type="Proteomes" id="UP000054567">
    <property type="component" value="Unassembled WGS sequence"/>
</dbReference>
<evidence type="ECO:0000256" key="3">
    <source>
        <dbReference type="ARBA" id="ARBA00023125"/>
    </source>
</evidence>
<dbReference type="Pfam" id="PF00172">
    <property type="entry name" value="Zn_clus"/>
    <property type="match status" value="2"/>
</dbReference>
<feature type="compositionally biased region" description="Basic and acidic residues" evidence="6">
    <location>
        <begin position="115"/>
        <end position="124"/>
    </location>
</feature>
<dbReference type="GO" id="GO:0000978">
    <property type="term" value="F:RNA polymerase II cis-regulatory region sequence-specific DNA binding"/>
    <property type="evidence" value="ECO:0007669"/>
    <property type="project" value="TreeGrafter"/>
</dbReference>
<feature type="compositionally biased region" description="Acidic residues" evidence="6">
    <location>
        <begin position="176"/>
        <end position="197"/>
    </location>
</feature>
<feature type="domain" description="Zn(2)-C6 fungal-type" evidence="7">
    <location>
        <begin position="16"/>
        <end position="46"/>
    </location>
</feature>
<feature type="compositionally biased region" description="Basic and acidic residues" evidence="6">
    <location>
        <begin position="259"/>
        <end position="276"/>
    </location>
</feature>
<name>A0A0J6F538_COCPO</name>
<dbReference type="PROSITE" id="PS00463">
    <property type="entry name" value="ZN2_CY6_FUNGAL_1"/>
    <property type="match status" value="1"/>
</dbReference>
<keyword evidence="1" id="KW-0479">Metal-binding</keyword>
<evidence type="ECO:0000256" key="2">
    <source>
        <dbReference type="ARBA" id="ARBA00023015"/>
    </source>
</evidence>
<dbReference type="PROSITE" id="PS50048">
    <property type="entry name" value="ZN2_CY6_FUNGAL_2"/>
    <property type="match status" value="2"/>
</dbReference>
<evidence type="ECO:0000313" key="9">
    <source>
        <dbReference type="Proteomes" id="UP000054567"/>
    </source>
</evidence>
<reference evidence="9" key="2">
    <citation type="journal article" date="2009" name="Genome Res.">
        <title>Comparative genomic analyses of the human fungal pathogens Coccidioides and their relatives.</title>
        <authorList>
            <person name="Sharpton T.J."/>
            <person name="Stajich J.E."/>
            <person name="Rounsley S.D."/>
            <person name="Gardner M.J."/>
            <person name="Wortman J.R."/>
            <person name="Jordar V.S."/>
            <person name="Maiti R."/>
            <person name="Kodira C.D."/>
            <person name="Neafsey D.E."/>
            <person name="Zeng Q."/>
            <person name="Hung C.-Y."/>
            <person name="McMahan C."/>
            <person name="Muszewska A."/>
            <person name="Grynberg M."/>
            <person name="Mandel M.A."/>
            <person name="Kellner E.M."/>
            <person name="Barker B.M."/>
            <person name="Galgiani J.N."/>
            <person name="Orbach M.J."/>
            <person name="Kirkland T.N."/>
            <person name="Cole G.T."/>
            <person name="Henn M.R."/>
            <person name="Birren B.W."/>
            <person name="Taylor J.W."/>
        </authorList>
    </citation>
    <scope>NUCLEOTIDE SEQUENCE [LARGE SCALE GENOMIC DNA]</scope>
    <source>
        <strain evidence="9">RMSCC 3488</strain>
    </source>
</reference>
<dbReference type="GO" id="GO:0008270">
    <property type="term" value="F:zinc ion binding"/>
    <property type="evidence" value="ECO:0007669"/>
    <property type="project" value="InterPro"/>
</dbReference>
<dbReference type="InterPro" id="IPR036864">
    <property type="entry name" value="Zn2-C6_fun-type_DNA-bd_sf"/>
</dbReference>
<keyword evidence="5" id="KW-0539">Nucleus</keyword>
<dbReference type="PANTHER" id="PTHR47424:SF4">
    <property type="entry name" value="ZN(II)2CYS6 TRANSCRIPTION FACTOR (EUROFUNG)"/>
    <property type="match status" value="1"/>
</dbReference>
<dbReference type="SMART" id="SM00906">
    <property type="entry name" value="Fungal_trans"/>
    <property type="match status" value="1"/>
</dbReference>
<feature type="compositionally biased region" description="Basic and acidic residues" evidence="6">
    <location>
        <begin position="198"/>
        <end position="218"/>
    </location>
</feature>
<dbReference type="GO" id="GO:0000981">
    <property type="term" value="F:DNA-binding transcription factor activity, RNA polymerase II-specific"/>
    <property type="evidence" value="ECO:0007669"/>
    <property type="project" value="InterPro"/>
</dbReference>
<dbReference type="CDD" id="cd00067">
    <property type="entry name" value="GAL4"/>
    <property type="match status" value="2"/>
</dbReference>
<protein>
    <recommendedName>
        <fullName evidence="7">Zn(2)-C6 fungal-type domain-containing protein</fullName>
    </recommendedName>
</protein>
<evidence type="ECO:0000256" key="4">
    <source>
        <dbReference type="ARBA" id="ARBA00023163"/>
    </source>
</evidence>
<feature type="region of interest" description="Disordered" evidence="6">
    <location>
        <begin position="107"/>
        <end position="332"/>
    </location>
</feature>
<dbReference type="CDD" id="cd12148">
    <property type="entry name" value="fungal_TF_MHR"/>
    <property type="match status" value="1"/>
</dbReference>
<evidence type="ECO:0000259" key="7">
    <source>
        <dbReference type="PROSITE" id="PS50048"/>
    </source>
</evidence>
<dbReference type="OrthoDB" id="424974at2759"/>
<keyword evidence="2" id="KW-0805">Transcription regulation</keyword>
<dbReference type="InterPro" id="IPR051127">
    <property type="entry name" value="Fungal_SecMet_Regulators"/>
</dbReference>
<sequence length="909" mass="101356">MNADNPSEPSTPRTIRCDRCRAGHRKCDGRRPACGQCLGKDRDCTYRLSSTSNTSITSLRISQACTVCRAKKRKCDRELPVCGPCVRRDLALQCEYLSSTPARRSLLADNPLIHPRSDGEDEARPRKHPRLSGSSFVRGRPASPCLEAEPNGINVGTDESGPRIDETDAGRNESDTSSDDSDTSGDESETSEIESDSDMVRHDVKEVECDPSECRGDGVDIGSDSGEDESDSGEVRPDEAGSDVGETASDLGSSEDESDSGKAKRDDEEVERDPSEISRNAVEIENNSSDDESDDGEVRNDATEDESDSLSEVEQNGVEEKSPGGSDAPSDIEMEVEPATQDLEPRNYRNISAIPPSPTSVSTEIYNSRGSDENISLLNNLKEAISQRTDTSKPGVCELTKAELRRLSMRMKANFRFLEVQPDAQDLVLPTREIADQHMALYLTREYVNLPIIHLPAFQPKYLELWQEKDPMDDKGAFQGIVNLMLALGCLPNFDTQEEASMYFARGQKLIRLGSLNGEDIPCVQAYILSAQYLLAIGDVDAAWKSIGNAIRTAQVLHLHLKSGSQHLEKRVDRELAKRLWHSAIMLERMIAVNSGMASIASPPFRAPLPIPLETEYVDVVFGGEPMSGPDRPSIVEFFTASCRLYERYDDIVSIQDELRITDGRSPRKTLEAFDPQKLLDVDRLLCNWNAALPPFLQSHAPAHENTIALRQHNVLRVRYLHLRLLLWRPLLAILAADPEICKPNLINGLHKPEASRLDTPLIYTIAKESAIKCILCAQEIVRILARFERLDEKSNPVGPAPSWWDNIGYLYCCATAMLAARLCSSAYDEMPRNSVEDCWSKSVDLLIRYRKLTPLVIRCLTVLEKLSSTVMEIEDKDEIKKEANGDEQFVRRTRDMTWLEMLPVDVEN</sequence>
<organism evidence="8 9">
    <name type="scientific">Coccidioides posadasii RMSCC 3488</name>
    <dbReference type="NCBI Taxonomy" id="454284"/>
    <lineage>
        <taxon>Eukaryota</taxon>
        <taxon>Fungi</taxon>
        <taxon>Dikarya</taxon>
        <taxon>Ascomycota</taxon>
        <taxon>Pezizomycotina</taxon>
        <taxon>Eurotiomycetes</taxon>
        <taxon>Eurotiomycetidae</taxon>
        <taxon>Onygenales</taxon>
        <taxon>Onygenaceae</taxon>
        <taxon>Coccidioides</taxon>
    </lineage>
</organism>
<dbReference type="InterPro" id="IPR007219">
    <property type="entry name" value="XnlR_reg_dom"/>
</dbReference>
<dbReference type="EMBL" id="DS268110">
    <property type="protein sequence ID" value="KMM68026.1"/>
    <property type="molecule type" value="Genomic_DNA"/>
</dbReference>
<feature type="compositionally biased region" description="Basic and acidic residues" evidence="6">
    <location>
        <begin position="160"/>
        <end position="174"/>
    </location>
</feature>
<dbReference type="SMART" id="SM00066">
    <property type="entry name" value="GAL4"/>
    <property type="match status" value="2"/>
</dbReference>
<gene>
    <name evidence="8" type="ORF">CPAG_04358</name>
</gene>
<keyword evidence="3" id="KW-0238">DNA-binding</keyword>
<evidence type="ECO:0000256" key="1">
    <source>
        <dbReference type="ARBA" id="ARBA00022723"/>
    </source>
</evidence>
<dbReference type="GO" id="GO:0006351">
    <property type="term" value="P:DNA-templated transcription"/>
    <property type="evidence" value="ECO:0007669"/>
    <property type="project" value="InterPro"/>
</dbReference>
<evidence type="ECO:0000256" key="5">
    <source>
        <dbReference type="ARBA" id="ARBA00023242"/>
    </source>
</evidence>
<proteinExistence type="predicted"/>
<dbReference type="Gene3D" id="4.10.240.10">
    <property type="entry name" value="Zn(2)-C6 fungal-type DNA-binding domain"/>
    <property type="match status" value="2"/>
</dbReference>
<reference evidence="8 9" key="1">
    <citation type="submission" date="2007-06" db="EMBL/GenBank/DDBJ databases">
        <title>The Genome Sequence of Coccidioides posadasii RMSCC_3488.</title>
        <authorList>
            <consortium name="Coccidioides Genome Resources Consortium"/>
            <consortium name="The Broad Institute Genome Sequencing Platform"/>
            <person name="Henn M.R."/>
            <person name="Sykes S."/>
            <person name="Young S."/>
            <person name="Jaffe D."/>
            <person name="Berlin A."/>
            <person name="Alvarez P."/>
            <person name="Butler J."/>
            <person name="Gnerre S."/>
            <person name="Grabherr M."/>
            <person name="Mauceli E."/>
            <person name="Brockman W."/>
            <person name="Kodira C."/>
            <person name="Alvarado L."/>
            <person name="Zeng Q."/>
            <person name="Crawford M."/>
            <person name="Antoine C."/>
            <person name="Devon K."/>
            <person name="Galgiani J."/>
            <person name="Orsborn K."/>
            <person name="Lewis M.L."/>
            <person name="Nusbaum C."/>
            <person name="Galagan J."/>
            <person name="Birren B."/>
        </authorList>
    </citation>
    <scope>NUCLEOTIDE SEQUENCE [LARGE SCALE GENOMIC DNA]</scope>
    <source>
        <strain evidence="8 9">RMSCC 3488</strain>
    </source>
</reference>
<evidence type="ECO:0000313" key="8">
    <source>
        <dbReference type="EMBL" id="KMM68026.1"/>
    </source>
</evidence>